<dbReference type="PANTHER" id="PTHR32027:SF9">
    <property type="entry name" value="BLL3847 PROTEIN"/>
    <property type="match status" value="1"/>
</dbReference>
<dbReference type="Pfam" id="PF07969">
    <property type="entry name" value="Amidohydro_3"/>
    <property type="match status" value="1"/>
</dbReference>
<dbReference type="SUPFAM" id="SSF51338">
    <property type="entry name" value="Composite domain of metallo-dependent hydrolases"/>
    <property type="match status" value="1"/>
</dbReference>
<accession>A0ABR7THG7</accession>
<sequence>MKKTEISRKEFIRMSGLGLAGVAFASGLPGSAEAFAGETGNKGGKNYLLKNVRLETGFVYEEGEVVHTKTELCCVAIKDGKINGISANKPDAANAIDAKGWLMLPAFKDMHIHLDKTFYGGPWQATRRGPGGVKGMIALEQKILPEMLKTSTHRAEKLIELLQSKGTNFARSHVNIEPTSKLQSLNNLLKALENKKNGFGAELVAFPQHGVFYTDSVPYLKEAAKMDIDFIGGVDPYSIDGAIEKTMDFTVQLALDNKKGIDIHLHESGESGIKTIEYLIKKVNENPSLKNKTYISHCFALARVDKVKQEQLAEQLGAAGIGIVSTIPFGGLVMPIPTLYKHNVTVLTGNDSIIDHWSTFGSGSVLEKANTMAQLYGYSSEFLLSRSLKLATGNILPLDDKGVQQWPKAGDAADMVLIDASCSAEAVSRISPVRSLINKGNIVY</sequence>
<name>A0ABR7THG7_9BACT</name>
<dbReference type="InterPro" id="IPR011059">
    <property type="entry name" value="Metal-dep_hydrolase_composite"/>
</dbReference>
<evidence type="ECO:0000313" key="2">
    <source>
        <dbReference type="EMBL" id="MBC9928961.1"/>
    </source>
</evidence>
<dbReference type="InterPro" id="IPR013108">
    <property type="entry name" value="Amidohydro_3"/>
</dbReference>
<dbReference type="CDD" id="cd01293">
    <property type="entry name" value="Bact_CD"/>
    <property type="match status" value="1"/>
</dbReference>
<dbReference type="Gene3D" id="2.30.40.10">
    <property type="entry name" value="Urease, subunit C, domain 1"/>
    <property type="match status" value="1"/>
</dbReference>
<reference evidence="2 3" key="1">
    <citation type="submission" date="2020-09" db="EMBL/GenBank/DDBJ databases">
        <title>Genome sequences of type strains of Chitinophaga qingshengii and Chitinophaga varians.</title>
        <authorList>
            <person name="Kittiwongwattana C."/>
        </authorList>
    </citation>
    <scope>NUCLEOTIDE SEQUENCE [LARGE SCALE GENOMIC DNA]</scope>
    <source>
        <strain evidence="2 3">JCM 30026</strain>
    </source>
</reference>
<gene>
    <name evidence="2" type="ORF">ICL07_01160</name>
</gene>
<dbReference type="InterPro" id="IPR052349">
    <property type="entry name" value="Metallo-hydrolase_Enzymes"/>
</dbReference>
<dbReference type="EMBL" id="JACVFC010000001">
    <property type="protein sequence ID" value="MBC9928961.1"/>
    <property type="molecule type" value="Genomic_DNA"/>
</dbReference>
<organism evidence="2 3">
    <name type="scientific">Chitinophaga qingshengii</name>
    <dbReference type="NCBI Taxonomy" id="1569794"/>
    <lineage>
        <taxon>Bacteria</taxon>
        <taxon>Pseudomonadati</taxon>
        <taxon>Bacteroidota</taxon>
        <taxon>Chitinophagia</taxon>
        <taxon>Chitinophagales</taxon>
        <taxon>Chitinophagaceae</taxon>
        <taxon>Chitinophaga</taxon>
    </lineage>
</organism>
<proteinExistence type="predicted"/>
<comment type="caution">
    <text evidence="2">The sequence shown here is derived from an EMBL/GenBank/DDBJ whole genome shotgun (WGS) entry which is preliminary data.</text>
</comment>
<evidence type="ECO:0000259" key="1">
    <source>
        <dbReference type="Pfam" id="PF07969"/>
    </source>
</evidence>
<dbReference type="Gene3D" id="3.20.20.140">
    <property type="entry name" value="Metal-dependent hydrolases"/>
    <property type="match status" value="1"/>
</dbReference>
<dbReference type="InterPro" id="IPR032466">
    <property type="entry name" value="Metal_Hydrolase"/>
</dbReference>
<dbReference type="Proteomes" id="UP000659124">
    <property type="component" value="Unassembled WGS sequence"/>
</dbReference>
<dbReference type="RefSeq" id="WP_188086117.1">
    <property type="nucleotide sequence ID" value="NZ_JACVFC010000001.1"/>
</dbReference>
<dbReference type="NCBIfam" id="NF005312">
    <property type="entry name" value="PRK06846.1"/>
    <property type="match status" value="1"/>
</dbReference>
<dbReference type="PANTHER" id="PTHR32027">
    <property type="entry name" value="CYTOSINE DEAMINASE"/>
    <property type="match status" value="1"/>
</dbReference>
<dbReference type="InterPro" id="IPR006311">
    <property type="entry name" value="TAT_signal"/>
</dbReference>
<evidence type="ECO:0000313" key="3">
    <source>
        <dbReference type="Proteomes" id="UP000659124"/>
    </source>
</evidence>
<keyword evidence="3" id="KW-1185">Reference proteome</keyword>
<feature type="domain" description="Amidohydrolase 3" evidence="1">
    <location>
        <begin position="95"/>
        <end position="444"/>
    </location>
</feature>
<dbReference type="SUPFAM" id="SSF51556">
    <property type="entry name" value="Metallo-dependent hydrolases"/>
    <property type="match status" value="1"/>
</dbReference>
<protein>
    <submittedName>
        <fullName evidence="2">Amidohydrolase family protein</fullName>
    </submittedName>
</protein>
<dbReference type="PROSITE" id="PS51318">
    <property type="entry name" value="TAT"/>
    <property type="match status" value="1"/>
</dbReference>